<feature type="compositionally biased region" description="Basic and acidic residues" evidence="1">
    <location>
        <begin position="80"/>
        <end position="91"/>
    </location>
</feature>
<keyword evidence="3" id="KW-1185">Reference proteome</keyword>
<feature type="region of interest" description="Disordered" evidence="1">
    <location>
        <begin position="53"/>
        <end position="166"/>
    </location>
</feature>
<protein>
    <submittedName>
        <fullName evidence="2">Uncharacterized protein</fullName>
    </submittedName>
</protein>
<feature type="compositionally biased region" description="Basic and acidic residues" evidence="1">
    <location>
        <begin position="143"/>
        <end position="154"/>
    </location>
</feature>
<dbReference type="Proteomes" id="UP001066276">
    <property type="component" value="Chromosome 2_1"/>
</dbReference>
<gene>
    <name evidence="2" type="ORF">NDU88_005159</name>
</gene>
<proteinExistence type="predicted"/>
<feature type="compositionally biased region" description="Basic residues" evidence="1">
    <location>
        <begin position="109"/>
        <end position="120"/>
    </location>
</feature>
<name>A0AAV7VMD8_PLEWA</name>
<dbReference type="EMBL" id="JANPWB010000003">
    <property type="protein sequence ID" value="KAJ1201347.1"/>
    <property type="molecule type" value="Genomic_DNA"/>
</dbReference>
<dbReference type="AlphaFoldDB" id="A0AAV7VMD8"/>
<comment type="caution">
    <text evidence="2">The sequence shown here is derived from an EMBL/GenBank/DDBJ whole genome shotgun (WGS) entry which is preliminary data.</text>
</comment>
<evidence type="ECO:0000256" key="1">
    <source>
        <dbReference type="SAM" id="MobiDB-lite"/>
    </source>
</evidence>
<evidence type="ECO:0000313" key="3">
    <source>
        <dbReference type="Proteomes" id="UP001066276"/>
    </source>
</evidence>
<accession>A0AAV7VMD8</accession>
<organism evidence="2 3">
    <name type="scientific">Pleurodeles waltl</name>
    <name type="common">Iberian ribbed newt</name>
    <dbReference type="NCBI Taxonomy" id="8319"/>
    <lineage>
        <taxon>Eukaryota</taxon>
        <taxon>Metazoa</taxon>
        <taxon>Chordata</taxon>
        <taxon>Craniata</taxon>
        <taxon>Vertebrata</taxon>
        <taxon>Euteleostomi</taxon>
        <taxon>Amphibia</taxon>
        <taxon>Batrachia</taxon>
        <taxon>Caudata</taxon>
        <taxon>Salamandroidea</taxon>
        <taxon>Salamandridae</taxon>
        <taxon>Pleurodelinae</taxon>
        <taxon>Pleurodeles</taxon>
    </lineage>
</organism>
<evidence type="ECO:0000313" key="2">
    <source>
        <dbReference type="EMBL" id="KAJ1201347.1"/>
    </source>
</evidence>
<sequence length="166" mass="18376">MLRPSNSPLVSVPRREAATVKRLRDVEEAQECMCGRLALRESDRRRTAGRVRQAAGRDLKPAAGSRCVPRRLRRSGAALKEGRDAADDRGRPAPAGTWRRVWDCGGPARRGKTARRRRSAKERDAAGLCRVMRQLRQSGAAPEEGRDAPGDRGRLAPADTQRRVYG</sequence>
<reference evidence="2" key="1">
    <citation type="journal article" date="2022" name="bioRxiv">
        <title>Sequencing and chromosome-scale assembly of the giantPleurodeles waltlgenome.</title>
        <authorList>
            <person name="Brown T."/>
            <person name="Elewa A."/>
            <person name="Iarovenko S."/>
            <person name="Subramanian E."/>
            <person name="Araus A.J."/>
            <person name="Petzold A."/>
            <person name="Susuki M."/>
            <person name="Suzuki K.-i.T."/>
            <person name="Hayashi T."/>
            <person name="Toyoda A."/>
            <person name="Oliveira C."/>
            <person name="Osipova E."/>
            <person name="Leigh N.D."/>
            <person name="Simon A."/>
            <person name="Yun M.H."/>
        </authorList>
    </citation>
    <scope>NUCLEOTIDE SEQUENCE</scope>
    <source>
        <strain evidence="2">20211129_DDA</strain>
        <tissue evidence="2">Liver</tissue>
    </source>
</reference>